<dbReference type="Gene3D" id="3.40.50.720">
    <property type="entry name" value="NAD(P)-binding Rossmann-like Domain"/>
    <property type="match status" value="1"/>
</dbReference>
<dbReference type="InterPro" id="IPR051450">
    <property type="entry name" value="Gfo/Idh/MocA_Oxidoreductases"/>
</dbReference>
<feature type="domain" description="Gfo/Idh/MocA-like oxidoreductase N-terminal" evidence="1">
    <location>
        <begin position="2"/>
        <end position="126"/>
    </location>
</feature>
<dbReference type="InterPro" id="IPR000683">
    <property type="entry name" value="Gfo/Idh/MocA-like_OxRdtase_N"/>
</dbReference>
<evidence type="ECO:0000259" key="1">
    <source>
        <dbReference type="Pfam" id="PF01408"/>
    </source>
</evidence>
<dbReference type="PANTHER" id="PTHR43377">
    <property type="entry name" value="BILIVERDIN REDUCTASE A"/>
    <property type="match status" value="1"/>
</dbReference>
<dbReference type="Pfam" id="PF22725">
    <property type="entry name" value="GFO_IDH_MocA_C3"/>
    <property type="match status" value="1"/>
</dbReference>
<reference evidence="3" key="1">
    <citation type="journal article" date="2020" name="mSystems">
        <title>Genome- and Community-Level Interaction Insights into Carbon Utilization and Element Cycling Functions of Hydrothermarchaeota in Hydrothermal Sediment.</title>
        <authorList>
            <person name="Zhou Z."/>
            <person name="Liu Y."/>
            <person name="Xu W."/>
            <person name="Pan J."/>
            <person name="Luo Z.H."/>
            <person name="Li M."/>
        </authorList>
    </citation>
    <scope>NUCLEOTIDE SEQUENCE [LARGE SCALE GENOMIC DNA]</scope>
    <source>
        <strain evidence="3">SpSt-289</strain>
    </source>
</reference>
<dbReference type="SUPFAM" id="SSF51735">
    <property type="entry name" value="NAD(P)-binding Rossmann-fold domains"/>
    <property type="match status" value="1"/>
</dbReference>
<dbReference type="AlphaFoldDB" id="A0A7C1FSD4"/>
<name>A0A7C1FSD4_9CHLR</name>
<evidence type="ECO:0000259" key="2">
    <source>
        <dbReference type="Pfam" id="PF22725"/>
    </source>
</evidence>
<dbReference type="SUPFAM" id="SSF55347">
    <property type="entry name" value="Glyceraldehyde-3-phosphate dehydrogenase-like, C-terminal domain"/>
    <property type="match status" value="1"/>
</dbReference>
<dbReference type="InterPro" id="IPR036291">
    <property type="entry name" value="NAD(P)-bd_dom_sf"/>
</dbReference>
<organism evidence="3">
    <name type="scientific">Caldilinea aerophila</name>
    <dbReference type="NCBI Taxonomy" id="133453"/>
    <lineage>
        <taxon>Bacteria</taxon>
        <taxon>Bacillati</taxon>
        <taxon>Chloroflexota</taxon>
        <taxon>Caldilineae</taxon>
        <taxon>Caldilineales</taxon>
        <taxon>Caldilineaceae</taxon>
        <taxon>Caldilinea</taxon>
    </lineage>
</organism>
<dbReference type="EMBL" id="DSMG01000037">
    <property type="protein sequence ID" value="HDX30391.1"/>
    <property type="molecule type" value="Genomic_DNA"/>
</dbReference>
<gene>
    <name evidence="3" type="ORF">ENQ20_02735</name>
</gene>
<sequence>MAVIGCGGMARHHTTSMLRHPEMVTIPVVCEPSPATYQRYALLFEEAGLQPPPNEPDLSAMLRKYADRLDAAFIITPHALHHDQATACLEAGLDVLLEKPMVMNVFEARSLIATRDRTGRRLVVAFNGSLSPQIRTAVKMLRSGELGQILTIHGVVWQGWNAYTMNTWRQVPELSGGGFLFDTGAHLLNTVADLAGEPVIEVAAWLDNRGRPVDILGVVMARLASGALISLGGCGDTIESCASDVRVFCTNGILRTGVWGERLEVQRQGESELKPVETPPSHGAWEQFIRVCRGEMENPSPPEVGLRMAILWDMIRASAQRGGVPVTQREAEQFVADATSALP</sequence>
<dbReference type="InterPro" id="IPR055170">
    <property type="entry name" value="GFO_IDH_MocA-like_dom"/>
</dbReference>
<dbReference type="Pfam" id="PF01408">
    <property type="entry name" value="GFO_IDH_MocA"/>
    <property type="match status" value="1"/>
</dbReference>
<accession>A0A7C1FSD4</accession>
<dbReference type="PANTHER" id="PTHR43377:SF1">
    <property type="entry name" value="BILIVERDIN REDUCTASE A"/>
    <property type="match status" value="1"/>
</dbReference>
<evidence type="ECO:0000313" key="3">
    <source>
        <dbReference type="EMBL" id="HDX30391.1"/>
    </source>
</evidence>
<proteinExistence type="predicted"/>
<feature type="domain" description="GFO/IDH/MocA-like oxidoreductase" evidence="2">
    <location>
        <begin position="134"/>
        <end position="254"/>
    </location>
</feature>
<comment type="caution">
    <text evidence="3">The sequence shown here is derived from an EMBL/GenBank/DDBJ whole genome shotgun (WGS) entry which is preliminary data.</text>
</comment>
<dbReference type="GO" id="GO:0000166">
    <property type="term" value="F:nucleotide binding"/>
    <property type="evidence" value="ECO:0007669"/>
    <property type="project" value="InterPro"/>
</dbReference>
<dbReference type="Gene3D" id="3.30.360.10">
    <property type="entry name" value="Dihydrodipicolinate Reductase, domain 2"/>
    <property type="match status" value="1"/>
</dbReference>
<protein>
    <submittedName>
        <fullName evidence="3">Gfo/Idh/MocA family oxidoreductase</fullName>
    </submittedName>
</protein>